<gene>
    <name evidence="1" type="ORF">PQR57_46560</name>
</gene>
<organism evidence="1 2">
    <name type="scientific">Paraburkholderia dipogonis</name>
    <dbReference type="NCBI Taxonomy" id="1211383"/>
    <lineage>
        <taxon>Bacteria</taxon>
        <taxon>Pseudomonadati</taxon>
        <taxon>Pseudomonadota</taxon>
        <taxon>Betaproteobacteria</taxon>
        <taxon>Burkholderiales</taxon>
        <taxon>Burkholderiaceae</taxon>
        <taxon>Paraburkholderia</taxon>
    </lineage>
</organism>
<proteinExistence type="predicted"/>
<evidence type="ECO:0008006" key="3">
    <source>
        <dbReference type="Google" id="ProtNLM"/>
    </source>
</evidence>
<reference evidence="1 2" key="1">
    <citation type="journal article" date="2024" name="Chem. Sci.">
        <title>Discovery of megapolipeptins by genome mining of a Burkholderiales bacteria collection.</title>
        <authorList>
            <person name="Paulo B.S."/>
            <person name="Recchia M.J.J."/>
            <person name="Lee S."/>
            <person name="Fergusson C.H."/>
            <person name="Romanowski S.B."/>
            <person name="Hernandez A."/>
            <person name="Krull N."/>
            <person name="Liu D.Y."/>
            <person name="Cavanagh H."/>
            <person name="Bos A."/>
            <person name="Gray C.A."/>
            <person name="Murphy B.T."/>
            <person name="Linington R.G."/>
            <person name="Eustaquio A.S."/>
        </authorList>
    </citation>
    <scope>NUCLEOTIDE SEQUENCE [LARGE SCALE GENOMIC DNA]</scope>
    <source>
        <strain evidence="1 2">RL17-350-BIC-A</strain>
    </source>
</reference>
<evidence type="ECO:0000313" key="1">
    <source>
        <dbReference type="EMBL" id="MFM0008351.1"/>
    </source>
</evidence>
<dbReference type="Proteomes" id="UP001629230">
    <property type="component" value="Unassembled WGS sequence"/>
</dbReference>
<name>A0ABW9B7Z9_9BURK</name>
<evidence type="ECO:0000313" key="2">
    <source>
        <dbReference type="Proteomes" id="UP001629230"/>
    </source>
</evidence>
<protein>
    <recommendedName>
        <fullName evidence="3">Histidine kinase</fullName>
    </recommendedName>
</protein>
<dbReference type="RefSeq" id="WP_408183349.1">
    <property type="nucleotide sequence ID" value="NZ_JAQQEZ010000096.1"/>
</dbReference>
<accession>A0ABW9B7Z9</accession>
<sequence>MKFLTTFGAIGVIALATWLFVQAIEHSHEVSLPVTLTAVKDLVER</sequence>
<comment type="caution">
    <text evidence="1">The sequence shown here is derived from an EMBL/GenBank/DDBJ whole genome shotgun (WGS) entry which is preliminary data.</text>
</comment>
<keyword evidence="2" id="KW-1185">Reference proteome</keyword>
<dbReference type="EMBL" id="JAQQEZ010000096">
    <property type="protein sequence ID" value="MFM0008351.1"/>
    <property type="molecule type" value="Genomic_DNA"/>
</dbReference>